<feature type="binding site" evidence="8">
    <location>
        <position position="115"/>
    </location>
    <ligand>
        <name>Fe cation</name>
        <dbReference type="ChEBI" id="CHEBI:24875"/>
    </ligand>
</feature>
<feature type="binding site" evidence="7">
    <location>
        <position position="100"/>
    </location>
    <ligand>
        <name>Zn(2+)</name>
        <dbReference type="ChEBI" id="CHEBI:29105"/>
    </ligand>
</feature>
<evidence type="ECO:0000256" key="3">
    <source>
        <dbReference type="ARBA" id="ARBA00022833"/>
    </source>
</evidence>
<gene>
    <name evidence="9" type="ORF">U732_1825</name>
</gene>
<keyword evidence="3 7" id="KW-0862">Zinc</keyword>
<dbReference type="InterPro" id="IPR036388">
    <property type="entry name" value="WH-like_DNA-bd_sf"/>
</dbReference>
<dbReference type="CDD" id="cd07153">
    <property type="entry name" value="Fur_like"/>
    <property type="match status" value="1"/>
</dbReference>
<keyword evidence="5" id="KW-0238">DNA-binding</keyword>
<dbReference type="InterPro" id="IPR043135">
    <property type="entry name" value="Fur_C"/>
</dbReference>
<dbReference type="STRING" id="29341.RSJ17_16385"/>
<dbReference type="Pfam" id="PF01475">
    <property type="entry name" value="FUR"/>
    <property type="match status" value="1"/>
</dbReference>
<evidence type="ECO:0000256" key="8">
    <source>
        <dbReference type="PIRSR" id="PIRSR602481-2"/>
    </source>
</evidence>
<dbReference type="GO" id="GO:1900376">
    <property type="term" value="P:regulation of secondary metabolite biosynthetic process"/>
    <property type="evidence" value="ECO:0007669"/>
    <property type="project" value="TreeGrafter"/>
</dbReference>
<dbReference type="InterPro" id="IPR036390">
    <property type="entry name" value="WH_DNA-bd_sf"/>
</dbReference>
<keyword evidence="10" id="KW-1185">Reference proteome</keyword>
<evidence type="ECO:0000256" key="4">
    <source>
        <dbReference type="ARBA" id="ARBA00023015"/>
    </source>
</evidence>
<dbReference type="GO" id="GO:0008270">
    <property type="term" value="F:zinc ion binding"/>
    <property type="evidence" value="ECO:0007669"/>
    <property type="project" value="TreeGrafter"/>
</dbReference>
<feature type="binding site" evidence="7">
    <location>
        <position position="140"/>
    </location>
    <ligand>
        <name>Zn(2+)</name>
        <dbReference type="ChEBI" id="CHEBI:29105"/>
    </ligand>
</feature>
<dbReference type="PANTHER" id="PTHR33202">
    <property type="entry name" value="ZINC UPTAKE REGULATION PROTEIN"/>
    <property type="match status" value="1"/>
</dbReference>
<dbReference type="OrthoDB" id="8659436at2"/>
<sequence length="146" mass="17463">MQELLEEIRNSLKEKGYKITQPREKVLDIIIKNQYKHLTSDEIYVLIKKDYPKIGISTVYRTMQLLERINIVCKFDSDEEGIRYELMEPNDKYQHPHLICKNCNKVYPVKDINLEQIKNKIDKNFNLKIIDYSLKFYGICKNCSKL</sequence>
<dbReference type="GO" id="GO:0045892">
    <property type="term" value="P:negative regulation of DNA-templated transcription"/>
    <property type="evidence" value="ECO:0007669"/>
    <property type="project" value="TreeGrafter"/>
</dbReference>
<keyword evidence="2" id="KW-0678">Repressor</keyword>
<comment type="cofactor">
    <cofactor evidence="7">
        <name>Zn(2+)</name>
        <dbReference type="ChEBI" id="CHEBI:29105"/>
    </cofactor>
    <text evidence="7">Binds 1 zinc ion per subunit.</text>
</comment>
<evidence type="ECO:0000313" key="10">
    <source>
        <dbReference type="Proteomes" id="UP000031366"/>
    </source>
</evidence>
<evidence type="ECO:0000256" key="5">
    <source>
        <dbReference type="ARBA" id="ARBA00023125"/>
    </source>
</evidence>
<dbReference type="EMBL" id="AYSO01000017">
    <property type="protein sequence ID" value="KIE46422.1"/>
    <property type="molecule type" value="Genomic_DNA"/>
</dbReference>
<comment type="caution">
    <text evidence="9">The sequence shown here is derived from an EMBL/GenBank/DDBJ whole genome shotgun (WGS) entry which is preliminary data.</text>
</comment>
<protein>
    <submittedName>
        <fullName evidence="9">Ferric uptake regulator family protein</fullName>
    </submittedName>
</protein>
<comment type="similarity">
    <text evidence="1">Belongs to the Fur family.</text>
</comment>
<evidence type="ECO:0000256" key="2">
    <source>
        <dbReference type="ARBA" id="ARBA00022491"/>
    </source>
</evidence>
<evidence type="ECO:0000256" key="6">
    <source>
        <dbReference type="ARBA" id="ARBA00023163"/>
    </source>
</evidence>
<reference evidence="9 10" key="1">
    <citation type="journal article" date="2015" name="Infect. Genet. Evol.">
        <title>Genomic sequences of six botulinum neurotoxin-producing strains representing three clostridial species illustrate the mobility and diversity of botulinum neurotoxin genes.</title>
        <authorList>
            <person name="Smith T.J."/>
            <person name="Hill K.K."/>
            <person name="Xie G."/>
            <person name="Foley B.T."/>
            <person name="Williamson C.H."/>
            <person name="Foster J.T."/>
            <person name="Johnson S.L."/>
            <person name="Chertkov O."/>
            <person name="Teshima H."/>
            <person name="Gibbons H.S."/>
            <person name="Johnsky L.A."/>
            <person name="Karavis M.A."/>
            <person name="Smith L.A."/>
        </authorList>
    </citation>
    <scope>NUCLEOTIDE SEQUENCE [LARGE SCALE GENOMIC DNA]</scope>
    <source>
        <strain evidence="9 10">CDC 2741</strain>
    </source>
</reference>
<dbReference type="SUPFAM" id="SSF46785">
    <property type="entry name" value="Winged helix' DNA-binding domain"/>
    <property type="match status" value="1"/>
</dbReference>
<name>A0A0C1QZ92_9CLOT</name>
<keyword evidence="6" id="KW-0804">Transcription</keyword>
<evidence type="ECO:0000313" key="9">
    <source>
        <dbReference type="EMBL" id="KIE46422.1"/>
    </source>
</evidence>
<dbReference type="InterPro" id="IPR002481">
    <property type="entry name" value="FUR"/>
</dbReference>
<dbReference type="GO" id="GO:0003700">
    <property type="term" value="F:DNA-binding transcription factor activity"/>
    <property type="evidence" value="ECO:0007669"/>
    <property type="project" value="InterPro"/>
</dbReference>
<feature type="binding site" evidence="7">
    <location>
        <position position="143"/>
    </location>
    <ligand>
        <name>Zn(2+)</name>
        <dbReference type="ChEBI" id="CHEBI:29105"/>
    </ligand>
</feature>
<keyword evidence="8" id="KW-0408">Iron</keyword>
<dbReference type="Gene3D" id="1.10.10.10">
    <property type="entry name" value="Winged helix-like DNA-binding domain superfamily/Winged helix DNA-binding domain"/>
    <property type="match status" value="1"/>
</dbReference>
<dbReference type="Proteomes" id="UP000031366">
    <property type="component" value="Unassembled WGS sequence"/>
</dbReference>
<evidence type="ECO:0000256" key="7">
    <source>
        <dbReference type="PIRSR" id="PIRSR602481-1"/>
    </source>
</evidence>
<proteinExistence type="inferred from homology"/>
<dbReference type="Gene3D" id="3.30.1490.190">
    <property type="match status" value="1"/>
</dbReference>
<organism evidence="9 10">
    <name type="scientific">Clostridium argentinense CDC 2741</name>
    <dbReference type="NCBI Taxonomy" id="1418104"/>
    <lineage>
        <taxon>Bacteria</taxon>
        <taxon>Bacillati</taxon>
        <taxon>Bacillota</taxon>
        <taxon>Clostridia</taxon>
        <taxon>Eubacteriales</taxon>
        <taxon>Clostridiaceae</taxon>
        <taxon>Clostridium</taxon>
    </lineage>
</organism>
<dbReference type="GO" id="GO:0000976">
    <property type="term" value="F:transcription cis-regulatory region binding"/>
    <property type="evidence" value="ECO:0007669"/>
    <property type="project" value="TreeGrafter"/>
</dbReference>
<feature type="binding site" evidence="7">
    <location>
        <position position="103"/>
    </location>
    <ligand>
        <name>Zn(2+)</name>
        <dbReference type="ChEBI" id="CHEBI:29105"/>
    </ligand>
</feature>
<accession>A0A0C1QZ92</accession>
<dbReference type="RefSeq" id="WP_039633710.1">
    <property type="nucleotide sequence ID" value="NZ_AYSO01000017.1"/>
</dbReference>
<evidence type="ECO:0000256" key="1">
    <source>
        <dbReference type="ARBA" id="ARBA00007957"/>
    </source>
</evidence>
<comment type="cofactor">
    <cofactor evidence="8">
        <name>Mn(2+)</name>
        <dbReference type="ChEBI" id="CHEBI:29035"/>
    </cofactor>
    <cofactor evidence="8">
        <name>Fe(2+)</name>
        <dbReference type="ChEBI" id="CHEBI:29033"/>
    </cofactor>
    <text evidence="8">Binds 1 Mn(2+) or Fe(2+) ion per subunit.</text>
</comment>
<dbReference type="AlphaFoldDB" id="A0A0C1QZ92"/>
<keyword evidence="4" id="KW-0805">Transcription regulation</keyword>
<keyword evidence="7" id="KW-0479">Metal-binding</keyword>
<dbReference type="PANTHER" id="PTHR33202:SF7">
    <property type="entry name" value="FERRIC UPTAKE REGULATION PROTEIN"/>
    <property type="match status" value="1"/>
</dbReference>